<accession>A0A915IUK3</accession>
<evidence type="ECO:0000313" key="2">
    <source>
        <dbReference type="WBParaSite" id="nRc.2.0.1.t17874-RA"/>
    </source>
</evidence>
<keyword evidence="1" id="KW-1185">Reference proteome</keyword>
<proteinExistence type="predicted"/>
<reference evidence="2" key="1">
    <citation type="submission" date="2022-11" db="UniProtKB">
        <authorList>
            <consortium name="WormBaseParasite"/>
        </authorList>
    </citation>
    <scope>IDENTIFICATION</scope>
</reference>
<dbReference type="Proteomes" id="UP000887565">
    <property type="component" value="Unplaced"/>
</dbReference>
<dbReference type="WBParaSite" id="nRc.2.0.1.t17874-RA">
    <property type="protein sequence ID" value="nRc.2.0.1.t17874-RA"/>
    <property type="gene ID" value="nRc.2.0.1.g17874"/>
</dbReference>
<evidence type="ECO:0000313" key="1">
    <source>
        <dbReference type="Proteomes" id="UP000887565"/>
    </source>
</evidence>
<name>A0A915IUK3_ROMCU</name>
<protein>
    <submittedName>
        <fullName evidence="2">Uncharacterized protein</fullName>
    </submittedName>
</protein>
<dbReference type="Gene3D" id="3.30.200.20">
    <property type="entry name" value="Phosphorylase Kinase, domain 1"/>
    <property type="match status" value="1"/>
</dbReference>
<sequence>MSSSAATVAAAAYTNVLSNFFARDPTKDFGFEIFDKPTTTTAKKTSSLDDDDEDDFFVFLTAKARRKISPHEIFKAFVCDLKIAGTSQDDLTKAKFCAKKLKTLRHPAFLTFIDSCEVSFEGFLRRFG</sequence>
<dbReference type="AlphaFoldDB" id="A0A915IUK3"/>
<organism evidence="1 2">
    <name type="scientific">Romanomermis culicivorax</name>
    <name type="common">Nematode worm</name>
    <dbReference type="NCBI Taxonomy" id="13658"/>
    <lineage>
        <taxon>Eukaryota</taxon>
        <taxon>Metazoa</taxon>
        <taxon>Ecdysozoa</taxon>
        <taxon>Nematoda</taxon>
        <taxon>Enoplea</taxon>
        <taxon>Dorylaimia</taxon>
        <taxon>Mermithida</taxon>
        <taxon>Mermithoidea</taxon>
        <taxon>Mermithidae</taxon>
        <taxon>Romanomermis</taxon>
    </lineage>
</organism>